<reference evidence="3" key="1">
    <citation type="submission" date="2022-07" db="EMBL/GenBank/DDBJ databases">
        <title>Genome Sequence of Xylaria arbuscula.</title>
        <authorList>
            <person name="Buettner E."/>
        </authorList>
    </citation>
    <scope>NUCLEOTIDE SEQUENCE</scope>
    <source>
        <strain evidence="3">VT107</strain>
    </source>
</reference>
<dbReference type="AlphaFoldDB" id="A0A9W8TH62"/>
<dbReference type="EMBL" id="JANPWZ010003202">
    <property type="protein sequence ID" value="KAJ3553813.1"/>
    <property type="molecule type" value="Genomic_DNA"/>
</dbReference>
<gene>
    <name evidence="3" type="ORF">NPX13_g10789</name>
</gene>
<keyword evidence="4" id="KW-1185">Reference proteome</keyword>
<dbReference type="Pfam" id="PF06985">
    <property type="entry name" value="HET"/>
    <property type="match status" value="1"/>
</dbReference>
<dbReference type="InterPro" id="IPR052895">
    <property type="entry name" value="HetReg/Transcr_Mod"/>
</dbReference>
<dbReference type="PANTHER" id="PTHR24148:SF73">
    <property type="entry name" value="HET DOMAIN PROTEIN (AFU_ORTHOLOGUE AFUA_8G01020)"/>
    <property type="match status" value="1"/>
</dbReference>
<name>A0A9W8TH62_9PEZI</name>
<sequence length="364" mass="41830">MTHNWNRLISYCLHPSHPHTVNPEPIRTSFIYPPLVRDTQSIRLLSPHLNQSGLSFDLQTYAANDCPPYIALSYCWGTPSPPSIITVNSHPFVVSPNLADALHHVLDYLQCAQSTSNPANYLLWVDQICINQDDEAELANQVQLMPQLFQASSLTIAWLGLTDEHSDHALQLLARKQRTTRKLTVPEKCILLKFDERSYWKRVWIMQEFILPPRLLIACGKTRVSWDSMRHANSRNYSFCTHMAPLFQRRNVMQYQNRKTHLARLLTIVKGRGCTRPFDRIFALLGLAVPGDLNGLRVDYTMPTQDFYHHVISLLRRAARTKMEWDRGNKDLAEALEFPRPKRALTPPLIDQEGPVEITEDASD</sequence>
<comment type="caution">
    <text evidence="3">The sequence shown here is derived from an EMBL/GenBank/DDBJ whole genome shotgun (WGS) entry which is preliminary data.</text>
</comment>
<proteinExistence type="predicted"/>
<accession>A0A9W8TH62</accession>
<organism evidence="3 4">
    <name type="scientific">Xylaria arbuscula</name>
    <dbReference type="NCBI Taxonomy" id="114810"/>
    <lineage>
        <taxon>Eukaryota</taxon>
        <taxon>Fungi</taxon>
        <taxon>Dikarya</taxon>
        <taxon>Ascomycota</taxon>
        <taxon>Pezizomycotina</taxon>
        <taxon>Sordariomycetes</taxon>
        <taxon>Xylariomycetidae</taxon>
        <taxon>Xylariales</taxon>
        <taxon>Xylariaceae</taxon>
        <taxon>Xylaria</taxon>
    </lineage>
</organism>
<dbReference type="PANTHER" id="PTHR24148">
    <property type="entry name" value="ANKYRIN REPEAT DOMAIN-CONTAINING PROTEIN 39 HOMOLOG-RELATED"/>
    <property type="match status" value="1"/>
</dbReference>
<evidence type="ECO:0000313" key="4">
    <source>
        <dbReference type="Proteomes" id="UP001148614"/>
    </source>
</evidence>
<dbReference type="VEuPathDB" id="FungiDB:F4678DRAFT_194766"/>
<feature type="region of interest" description="Disordered" evidence="1">
    <location>
        <begin position="343"/>
        <end position="364"/>
    </location>
</feature>
<evidence type="ECO:0000313" key="3">
    <source>
        <dbReference type="EMBL" id="KAJ3553813.1"/>
    </source>
</evidence>
<evidence type="ECO:0000259" key="2">
    <source>
        <dbReference type="Pfam" id="PF06985"/>
    </source>
</evidence>
<dbReference type="InterPro" id="IPR010730">
    <property type="entry name" value="HET"/>
</dbReference>
<evidence type="ECO:0000256" key="1">
    <source>
        <dbReference type="SAM" id="MobiDB-lite"/>
    </source>
</evidence>
<feature type="domain" description="Heterokaryon incompatibility" evidence="2">
    <location>
        <begin position="69"/>
        <end position="208"/>
    </location>
</feature>
<protein>
    <recommendedName>
        <fullName evidence="2">Heterokaryon incompatibility domain-containing protein</fullName>
    </recommendedName>
</protein>
<dbReference type="Proteomes" id="UP001148614">
    <property type="component" value="Unassembled WGS sequence"/>
</dbReference>